<proteinExistence type="predicted"/>
<name>A0A133V577_9EURY</name>
<comment type="caution">
    <text evidence="1">The sequence shown here is derived from an EMBL/GenBank/DDBJ whole genome shotgun (WGS) entry which is preliminary data.</text>
</comment>
<evidence type="ECO:0000313" key="1">
    <source>
        <dbReference type="EMBL" id="KXB01600.1"/>
    </source>
</evidence>
<reference evidence="1 2" key="1">
    <citation type="journal article" date="2016" name="Sci. Rep.">
        <title>Metabolic traits of an uncultured archaeal lineage -MSBL1- from brine pools of the Red Sea.</title>
        <authorList>
            <person name="Mwirichia R."/>
            <person name="Alam I."/>
            <person name="Rashid M."/>
            <person name="Vinu M."/>
            <person name="Ba-Alawi W."/>
            <person name="Anthony Kamau A."/>
            <person name="Kamanda Ngugi D."/>
            <person name="Goker M."/>
            <person name="Klenk H.P."/>
            <person name="Bajic V."/>
            <person name="Stingl U."/>
        </authorList>
    </citation>
    <scope>NUCLEOTIDE SEQUENCE [LARGE SCALE GENOMIC DNA]</scope>
    <source>
        <strain evidence="1">SCGC-AAA259O05</strain>
    </source>
</reference>
<keyword evidence="2" id="KW-1185">Reference proteome</keyword>
<dbReference type="Proteomes" id="UP000070344">
    <property type="component" value="Unassembled WGS sequence"/>
</dbReference>
<dbReference type="AlphaFoldDB" id="A0A133V577"/>
<dbReference type="EMBL" id="LHXV01000007">
    <property type="protein sequence ID" value="KXB01600.1"/>
    <property type="molecule type" value="Genomic_DNA"/>
</dbReference>
<accession>A0A133V577</accession>
<protein>
    <submittedName>
        <fullName evidence="1">Uncharacterized protein</fullName>
    </submittedName>
</protein>
<gene>
    <name evidence="1" type="ORF">AKJ41_00950</name>
</gene>
<organism evidence="1 2">
    <name type="scientific">candidate division MSBL1 archaeon SCGC-AAA259O05</name>
    <dbReference type="NCBI Taxonomy" id="1698271"/>
    <lineage>
        <taxon>Archaea</taxon>
        <taxon>Methanobacteriati</taxon>
        <taxon>Methanobacteriota</taxon>
        <taxon>candidate division MSBL1</taxon>
    </lineage>
</organism>
<evidence type="ECO:0000313" key="2">
    <source>
        <dbReference type="Proteomes" id="UP000070344"/>
    </source>
</evidence>
<sequence>MITYKWKVLRFKCEITEKIIFIPSHVFPGSARFSKFVKIEGFFHDLLLPNFSMTIKIYYSSMVEPIEAF</sequence>